<dbReference type="SUPFAM" id="SSF53697">
    <property type="entry name" value="SIS domain"/>
    <property type="match status" value="1"/>
</dbReference>
<accession>A0A6L8LP30</accession>
<dbReference type="Pfam" id="PF01380">
    <property type="entry name" value="SIS"/>
    <property type="match status" value="1"/>
</dbReference>
<dbReference type="PANTHER" id="PTHR30514">
    <property type="entry name" value="GLUCOKINASE"/>
    <property type="match status" value="1"/>
</dbReference>
<feature type="domain" description="HTH rpiR-type" evidence="1">
    <location>
        <begin position="10"/>
        <end position="86"/>
    </location>
</feature>
<dbReference type="GO" id="GO:1901135">
    <property type="term" value="P:carbohydrate derivative metabolic process"/>
    <property type="evidence" value="ECO:0007669"/>
    <property type="project" value="InterPro"/>
</dbReference>
<dbReference type="RefSeq" id="WP_160974261.1">
    <property type="nucleotide sequence ID" value="NZ_WWEN01000005.1"/>
</dbReference>
<name>A0A6L8LP30_9RHOB</name>
<evidence type="ECO:0000313" key="3">
    <source>
        <dbReference type="Proteomes" id="UP000479043"/>
    </source>
</evidence>
<reference evidence="2 3" key="1">
    <citation type="submission" date="2020-01" db="EMBL/GenBank/DDBJ databases">
        <authorList>
            <person name="Chen S."/>
        </authorList>
    </citation>
    <scope>NUCLEOTIDE SEQUENCE [LARGE SCALE GENOMIC DNA]</scope>
    <source>
        <strain evidence="2 3">GS-10</strain>
    </source>
</reference>
<evidence type="ECO:0000313" key="2">
    <source>
        <dbReference type="EMBL" id="MYM56360.1"/>
    </source>
</evidence>
<dbReference type="EMBL" id="WWEN01000005">
    <property type="protein sequence ID" value="MYM56360.1"/>
    <property type="molecule type" value="Genomic_DNA"/>
</dbReference>
<dbReference type="Proteomes" id="UP000479043">
    <property type="component" value="Unassembled WGS sequence"/>
</dbReference>
<dbReference type="InterPro" id="IPR009057">
    <property type="entry name" value="Homeodomain-like_sf"/>
</dbReference>
<dbReference type="GO" id="GO:0097367">
    <property type="term" value="F:carbohydrate derivative binding"/>
    <property type="evidence" value="ECO:0007669"/>
    <property type="project" value="InterPro"/>
</dbReference>
<dbReference type="PANTHER" id="PTHR30514:SF18">
    <property type="entry name" value="RPIR-FAMILY TRANSCRIPTIONAL REGULATOR"/>
    <property type="match status" value="1"/>
</dbReference>
<dbReference type="InterPro" id="IPR001347">
    <property type="entry name" value="SIS_dom"/>
</dbReference>
<dbReference type="InterPro" id="IPR000281">
    <property type="entry name" value="HTH_RpiR"/>
</dbReference>
<organism evidence="2 3">
    <name type="scientific">Thalassovita mangrovi</name>
    <dbReference type="NCBI Taxonomy" id="2692236"/>
    <lineage>
        <taxon>Bacteria</taxon>
        <taxon>Pseudomonadati</taxon>
        <taxon>Pseudomonadota</taxon>
        <taxon>Alphaproteobacteria</taxon>
        <taxon>Rhodobacterales</taxon>
        <taxon>Roseobacteraceae</taxon>
        <taxon>Thalassovita</taxon>
    </lineage>
</organism>
<keyword evidence="3" id="KW-1185">Reference proteome</keyword>
<dbReference type="Pfam" id="PF01418">
    <property type="entry name" value="HTH_6"/>
    <property type="match status" value="1"/>
</dbReference>
<dbReference type="SUPFAM" id="SSF46689">
    <property type="entry name" value="Homeodomain-like"/>
    <property type="match status" value="1"/>
</dbReference>
<sequence length="284" mass="32578">MEPQFHNTSETFLARIREWLPELHRAERKLGMFLLDFPGDLASYDAQELARLSGVSKATVSRFVRRIGFDSYDAARRAAREERQSGSRHFLAHAENVPSEQMLSVSMQEEWQNIAWTFERIDPAQIEDLAEAIIGARKVWLAGYRISRTFADYIYWQLIKVVPDAALIPQAGESLGEHFAAMRPDDLVIWFALRRRMANTDLAIAELQKRNIPTAFITDEGTSPDDRARWHFRCRIETSSPQFNHASVVSLCHQIVTRATLKAGPEARLRLREIDEINENLGEV</sequence>
<dbReference type="InterPro" id="IPR047640">
    <property type="entry name" value="RpiR-like"/>
</dbReference>
<dbReference type="PROSITE" id="PS51071">
    <property type="entry name" value="HTH_RPIR"/>
    <property type="match status" value="1"/>
</dbReference>
<dbReference type="InterPro" id="IPR036388">
    <property type="entry name" value="WH-like_DNA-bd_sf"/>
</dbReference>
<gene>
    <name evidence="2" type="ORF">GR167_13660</name>
</gene>
<protein>
    <submittedName>
        <fullName evidence="2">SIS domain-containing protein</fullName>
    </submittedName>
</protein>
<evidence type="ECO:0000259" key="1">
    <source>
        <dbReference type="PROSITE" id="PS51071"/>
    </source>
</evidence>
<dbReference type="AlphaFoldDB" id="A0A6L8LP30"/>
<comment type="caution">
    <text evidence="2">The sequence shown here is derived from an EMBL/GenBank/DDBJ whole genome shotgun (WGS) entry which is preliminary data.</text>
</comment>
<dbReference type="Gene3D" id="3.40.50.10490">
    <property type="entry name" value="Glucose-6-phosphate isomerase like protein, domain 1"/>
    <property type="match status" value="1"/>
</dbReference>
<dbReference type="GO" id="GO:0003677">
    <property type="term" value="F:DNA binding"/>
    <property type="evidence" value="ECO:0007669"/>
    <property type="project" value="InterPro"/>
</dbReference>
<dbReference type="Gene3D" id="1.10.10.10">
    <property type="entry name" value="Winged helix-like DNA-binding domain superfamily/Winged helix DNA-binding domain"/>
    <property type="match status" value="1"/>
</dbReference>
<proteinExistence type="predicted"/>
<dbReference type="InterPro" id="IPR046348">
    <property type="entry name" value="SIS_dom_sf"/>
</dbReference>
<dbReference type="GO" id="GO:0003700">
    <property type="term" value="F:DNA-binding transcription factor activity"/>
    <property type="evidence" value="ECO:0007669"/>
    <property type="project" value="InterPro"/>
</dbReference>